<protein>
    <submittedName>
        <fullName evidence="2">DDX46</fullName>
        <ecNumber evidence="2">3.6.4.13</ecNumber>
    </submittedName>
</protein>
<accession>A0A8S3R9V0</accession>
<comment type="caution">
    <text evidence="2">The sequence shown here is derived from an EMBL/GenBank/DDBJ whole genome shotgun (WGS) entry which is preliminary data.</text>
</comment>
<dbReference type="GO" id="GO:0003724">
    <property type="term" value="F:RNA helicase activity"/>
    <property type="evidence" value="ECO:0007669"/>
    <property type="project" value="UniProtKB-EC"/>
</dbReference>
<keyword evidence="2" id="KW-0378">Hydrolase</keyword>
<sequence>MPRDGRSYRRRSKSRSRRLQDHKVDQEVQKEDQGQERETEKGEDRRRSRSRERDRRRSRSRDRDKRKRSRSRSPNGRKNDDDRVIHKEGALNVKDEPLDKEEEQKRLELEMDKRRKRIEEWRAERKKKAELLPVNFAPPSKKWSLEDDDEEEEEEPSQTGGDGDEEDPLDAFMQTIDKKKSEKKDVKPVKTENATNGETKKFTMITATKKKVDNSIVKGELMENNFDAMEYSSEEEEDDLDTTMLRIAKEKNKKKEMITVDHDRIYYAPFRKNFYVEVPEISKMTQEEVDAYRLDLEGIKVQGKGCPKPIKNWPQCGCSSKVMSVLKLIALKQQQGCQKDQVERFYRGRNFCCYPIKCKPGQKFDFCRTNNGHDTCQNCPDGYSHKDLIDTAKWFDIIDPCVPVEDCSDYSDLIKENEECVCDRTRGYYGRDRHNCAADLNCKKAGFEMDQDGHCFKCGEEHFKIKDDYSLCINKTRCTSGQEVDFKGSHTADRTCRRRTVPKRDIPVSVKPTMPTIKEANKTKKMDDEDRSKGMEEKMKLLVRNCS</sequence>
<feature type="compositionally biased region" description="Basic residues" evidence="1">
    <location>
        <begin position="8"/>
        <end position="17"/>
    </location>
</feature>
<dbReference type="AlphaFoldDB" id="A0A8S3R9V0"/>
<proteinExistence type="predicted"/>
<dbReference type="SUPFAM" id="SSF52540">
    <property type="entry name" value="P-loop containing nucleoside triphosphate hydrolases"/>
    <property type="match status" value="1"/>
</dbReference>
<dbReference type="Proteomes" id="UP000683360">
    <property type="component" value="Unassembled WGS sequence"/>
</dbReference>
<dbReference type="InterPro" id="IPR027417">
    <property type="entry name" value="P-loop_NTPase"/>
</dbReference>
<feature type="compositionally biased region" description="Basic residues" evidence="1">
    <location>
        <begin position="56"/>
        <end position="71"/>
    </location>
</feature>
<feature type="region of interest" description="Disordered" evidence="1">
    <location>
        <begin position="1"/>
        <end position="192"/>
    </location>
</feature>
<dbReference type="EC" id="3.6.4.13" evidence="2"/>
<name>A0A8S3R9V0_MYTED</name>
<evidence type="ECO:0000313" key="2">
    <source>
        <dbReference type="EMBL" id="CAG2203531.1"/>
    </source>
</evidence>
<evidence type="ECO:0000313" key="3">
    <source>
        <dbReference type="Proteomes" id="UP000683360"/>
    </source>
</evidence>
<organism evidence="2 3">
    <name type="scientific">Mytilus edulis</name>
    <name type="common">Blue mussel</name>
    <dbReference type="NCBI Taxonomy" id="6550"/>
    <lineage>
        <taxon>Eukaryota</taxon>
        <taxon>Metazoa</taxon>
        <taxon>Spiralia</taxon>
        <taxon>Lophotrochozoa</taxon>
        <taxon>Mollusca</taxon>
        <taxon>Bivalvia</taxon>
        <taxon>Autobranchia</taxon>
        <taxon>Pteriomorphia</taxon>
        <taxon>Mytilida</taxon>
        <taxon>Mytiloidea</taxon>
        <taxon>Mytilidae</taxon>
        <taxon>Mytilinae</taxon>
        <taxon>Mytilus</taxon>
    </lineage>
</organism>
<feature type="compositionally biased region" description="Acidic residues" evidence="1">
    <location>
        <begin position="146"/>
        <end position="169"/>
    </location>
</feature>
<dbReference type="EMBL" id="CAJPWZ010000923">
    <property type="protein sequence ID" value="CAG2203531.1"/>
    <property type="molecule type" value="Genomic_DNA"/>
</dbReference>
<gene>
    <name evidence="2" type="ORF">MEDL_18048</name>
</gene>
<keyword evidence="3" id="KW-1185">Reference proteome</keyword>
<feature type="compositionally biased region" description="Basic and acidic residues" evidence="1">
    <location>
        <begin position="18"/>
        <end position="55"/>
    </location>
</feature>
<feature type="compositionally biased region" description="Basic and acidic residues" evidence="1">
    <location>
        <begin position="176"/>
        <end position="190"/>
    </location>
</feature>
<evidence type="ECO:0000256" key="1">
    <source>
        <dbReference type="SAM" id="MobiDB-lite"/>
    </source>
</evidence>
<reference evidence="2" key="1">
    <citation type="submission" date="2021-03" db="EMBL/GenBank/DDBJ databases">
        <authorList>
            <person name="Bekaert M."/>
        </authorList>
    </citation>
    <scope>NUCLEOTIDE SEQUENCE</scope>
</reference>
<dbReference type="OrthoDB" id="6108641at2759"/>
<dbReference type="GO" id="GO:0016787">
    <property type="term" value="F:hydrolase activity"/>
    <property type="evidence" value="ECO:0007669"/>
    <property type="project" value="UniProtKB-KW"/>
</dbReference>
<feature type="compositionally biased region" description="Basic and acidic residues" evidence="1">
    <location>
        <begin position="77"/>
        <end position="130"/>
    </location>
</feature>
<dbReference type="Gene3D" id="3.40.50.300">
    <property type="entry name" value="P-loop containing nucleotide triphosphate hydrolases"/>
    <property type="match status" value="1"/>
</dbReference>